<feature type="transmembrane region" description="Helical" evidence="1">
    <location>
        <begin position="60"/>
        <end position="81"/>
    </location>
</feature>
<comment type="caution">
    <text evidence="2">The sequence shown here is derived from an EMBL/GenBank/DDBJ whole genome shotgun (WGS) entry which is preliminary data.</text>
</comment>
<dbReference type="EMBL" id="JAFBCV010000007">
    <property type="protein sequence ID" value="MBM7839328.1"/>
    <property type="molecule type" value="Genomic_DNA"/>
</dbReference>
<organism evidence="2 3">
    <name type="scientific">Shouchella xiaoxiensis</name>
    <dbReference type="NCBI Taxonomy" id="766895"/>
    <lineage>
        <taxon>Bacteria</taxon>
        <taxon>Bacillati</taxon>
        <taxon>Bacillota</taxon>
        <taxon>Bacilli</taxon>
        <taxon>Bacillales</taxon>
        <taxon>Bacillaceae</taxon>
        <taxon>Shouchella</taxon>
    </lineage>
</organism>
<keyword evidence="1" id="KW-1133">Transmembrane helix</keyword>
<dbReference type="GO" id="GO:0006508">
    <property type="term" value="P:proteolysis"/>
    <property type="evidence" value="ECO:0007669"/>
    <property type="project" value="UniProtKB-KW"/>
</dbReference>
<keyword evidence="1" id="KW-0472">Membrane</keyword>
<dbReference type="InterPro" id="IPR019649">
    <property type="entry name" value="DUF2512"/>
</dbReference>
<reference evidence="2" key="1">
    <citation type="submission" date="2021-01" db="EMBL/GenBank/DDBJ databases">
        <title>Genomic Encyclopedia of Type Strains, Phase IV (KMG-IV): sequencing the most valuable type-strain genomes for metagenomic binning, comparative biology and taxonomic classification.</title>
        <authorList>
            <person name="Goeker M."/>
        </authorList>
    </citation>
    <scope>NUCLEOTIDE SEQUENCE</scope>
    <source>
        <strain evidence="2">DSM 21943</strain>
    </source>
</reference>
<dbReference type="Pfam" id="PF10710">
    <property type="entry name" value="DUF2512"/>
    <property type="match status" value="1"/>
</dbReference>
<dbReference type="GO" id="GO:0008233">
    <property type="term" value="F:peptidase activity"/>
    <property type="evidence" value="ECO:0007669"/>
    <property type="project" value="UniProtKB-KW"/>
</dbReference>
<dbReference type="RefSeq" id="WP_054794973.1">
    <property type="nucleotide sequence ID" value="NZ_JAFBCV010000007.1"/>
</dbReference>
<evidence type="ECO:0000256" key="1">
    <source>
        <dbReference type="SAM" id="Phobius"/>
    </source>
</evidence>
<feature type="transmembrane region" description="Helical" evidence="1">
    <location>
        <begin position="7"/>
        <end position="25"/>
    </location>
</feature>
<proteinExistence type="predicted"/>
<protein>
    <submittedName>
        <fullName evidence="2">Membrane protein implicated in regulation of membrane protease activity</fullName>
    </submittedName>
</protein>
<keyword evidence="2" id="KW-0645">Protease</keyword>
<sequence>MKHGITLLIKLVVSLFAFSIGFLFFTEATYVDVITFALLTVVVSYVAIDLIVLPRFGNRTALVSDFVLTYFTVWVFGSVLFHNYMLIAWGSIISASVITFSEVFVHRYVLKHVSETRSRRQPRTRFAFDTEFAEEDTIDSTTKKED</sequence>
<accession>A0ABS2SUX3</accession>
<keyword evidence="3" id="KW-1185">Reference proteome</keyword>
<keyword evidence="2" id="KW-0378">Hydrolase</keyword>
<evidence type="ECO:0000313" key="2">
    <source>
        <dbReference type="EMBL" id="MBM7839328.1"/>
    </source>
</evidence>
<evidence type="ECO:0000313" key="3">
    <source>
        <dbReference type="Proteomes" id="UP001179280"/>
    </source>
</evidence>
<feature type="transmembrane region" description="Helical" evidence="1">
    <location>
        <begin position="31"/>
        <end position="53"/>
    </location>
</feature>
<dbReference type="Proteomes" id="UP001179280">
    <property type="component" value="Unassembled WGS sequence"/>
</dbReference>
<feature type="transmembrane region" description="Helical" evidence="1">
    <location>
        <begin position="87"/>
        <end position="110"/>
    </location>
</feature>
<gene>
    <name evidence="2" type="ORF">JOC54_002599</name>
</gene>
<keyword evidence="1" id="KW-0812">Transmembrane</keyword>
<name>A0ABS2SUX3_9BACI</name>